<reference evidence="3 4" key="1">
    <citation type="journal article" date="2009" name="Nat. Genet.">
        <title>The genome of the cucumber, Cucumis sativus L.</title>
        <authorList>
            <person name="Huang S."/>
            <person name="Li R."/>
            <person name="Zhang Z."/>
            <person name="Li L."/>
            <person name="Gu X."/>
            <person name="Fan W."/>
            <person name="Lucas W.J."/>
            <person name="Wang X."/>
            <person name="Xie B."/>
            <person name="Ni P."/>
            <person name="Ren Y."/>
            <person name="Zhu H."/>
            <person name="Li J."/>
            <person name="Lin K."/>
            <person name="Jin W."/>
            <person name="Fei Z."/>
            <person name="Li G."/>
            <person name="Staub J."/>
            <person name="Kilian A."/>
            <person name="van der Vossen E.A."/>
            <person name="Wu Y."/>
            <person name="Guo J."/>
            <person name="He J."/>
            <person name="Jia Z."/>
            <person name="Ren Y."/>
            <person name="Tian G."/>
            <person name="Lu Y."/>
            <person name="Ruan J."/>
            <person name="Qian W."/>
            <person name="Wang M."/>
            <person name="Huang Q."/>
            <person name="Li B."/>
            <person name="Xuan Z."/>
            <person name="Cao J."/>
            <person name="Asan"/>
            <person name="Wu Z."/>
            <person name="Zhang J."/>
            <person name="Cai Q."/>
            <person name="Bai Y."/>
            <person name="Zhao B."/>
            <person name="Han Y."/>
            <person name="Li Y."/>
            <person name="Li X."/>
            <person name="Wang S."/>
            <person name="Shi Q."/>
            <person name="Liu S."/>
            <person name="Cho W.K."/>
            <person name="Kim J.Y."/>
            <person name="Xu Y."/>
            <person name="Heller-Uszynska K."/>
            <person name="Miao H."/>
            <person name="Cheng Z."/>
            <person name="Zhang S."/>
            <person name="Wu J."/>
            <person name="Yang Y."/>
            <person name="Kang H."/>
            <person name="Li M."/>
            <person name="Liang H."/>
            <person name="Ren X."/>
            <person name="Shi Z."/>
            <person name="Wen M."/>
            <person name="Jian M."/>
            <person name="Yang H."/>
            <person name="Zhang G."/>
            <person name="Yang Z."/>
            <person name="Chen R."/>
            <person name="Liu S."/>
            <person name="Li J."/>
            <person name="Ma L."/>
            <person name="Liu H."/>
            <person name="Zhou Y."/>
            <person name="Zhao J."/>
            <person name="Fang X."/>
            <person name="Li G."/>
            <person name="Fang L."/>
            <person name="Li Y."/>
            <person name="Liu D."/>
            <person name="Zheng H."/>
            <person name="Zhang Y."/>
            <person name="Qin N."/>
            <person name="Li Z."/>
            <person name="Yang G."/>
            <person name="Yang S."/>
            <person name="Bolund L."/>
            <person name="Kristiansen K."/>
            <person name="Zheng H."/>
            <person name="Li S."/>
            <person name="Zhang X."/>
            <person name="Yang H."/>
            <person name="Wang J."/>
            <person name="Sun R."/>
            <person name="Zhang B."/>
            <person name="Jiang S."/>
            <person name="Wang J."/>
            <person name="Du Y."/>
            <person name="Li S."/>
        </authorList>
    </citation>
    <scope>NUCLEOTIDE SEQUENCE [LARGE SCALE GENOMIC DNA]</scope>
    <source>
        <strain evidence="4">cv. 9930</strain>
    </source>
</reference>
<feature type="compositionally biased region" description="Basic residues" evidence="2">
    <location>
        <begin position="459"/>
        <end position="482"/>
    </location>
</feature>
<protein>
    <submittedName>
        <fullName evidence="3">Uncharacterized protein</fullName>
    </submittedName>
</protein>
<evidence type="ECO:0000256" key="2">
    <source>
        <dbReference type="SAM" id="MobiDB-lite"/>
    </source>
</evidence>
<feature type="compositionally biased region" description="Polar residues" evidence="2">
    <location>
        <begin position="28"/>
        <end position="38"/>
    </location>
</feature>
<dbReference type="STRING" id="3659.A0A0A0L704"/>
<dbReference type="OrthoDB" id="21648at2759"/>
<evidence type="ECO:0000313" key="4">
    <source>
        <dbReference type="Proteomes" id="UP000029981"/>
    </source>
</evidence>
<feature type="region of interest" description="Disordered" evidence="2">
    <location>
        <begin position="436"/>
        <end position="482"/>
    </location>
</feature>
<accession>A0A0A0L704</accession>
<feature type="coiled-coil region" evidence="1">
    <location>
        <begin position="286"/>
        <end position="313"/>
    </location>
</feature>
<evidence type="ECO:0000313" key="3">
    <source>
        <dbReference type="EMBL" id="KGN56377.1"/>
    </source>
</evidence>
<reference evidence="3 4" key="3">
    <citation type="journal article" date="2010" name="BMC Genomics">
        <title>Transcriptome sequencing and comparative analysis of cucumber flowers with different sex types.</title>
        <authorList>
            <person name="Guo S."/>
            <person name="Zheng Y."/>
            <person name="Joung J.G."/>
            <person name="Liu S."/>
            <person name="Zhang Z."/>
            <person name="Crasta O.R."/>
            <person name="Sobral B.W."/>
            <person name="Xu Y."/>
            <person name="Huang S."/>
            <person name="Fei Z."/>
        </authorList>
    </citation>
    <scope>NUCLEOTIDE SEQUENCE [LARGE SCALE GENOMIC DNA]</scope>
    <source>
        <strain evidence="4">cv. 9930</strain>
    </source>
</reference>
<dbReference type="AlphaFoldDB" id="A0A0A0L704"/>
<dbReference type="Gramene" id="KGN56377">
    <property type="protein sequence ID" value="KGN56377"/>
    <property type="gene ID" value="Csa_3G118120"/>
</dbReference>
<reference evidence="3 4" key="2">
    <citation type="journal article" date="2009" name="PLoS ONE">
        <title>An integrated genetic and cytogenetic map of the cucumber genome.</title>
        <authorList>
            <person name="Ren Y."/>
            <person name="Zhang Z."/>
            <person name="Liu J."/>
            <person name="Staub J.E."/>
            <person name="Han Y."/>
            <person name="Cheng Z."/>
            <person name="Li X."/>
            <person name="Lu J."/>
            <person name="Miao H."/>
            <person name="Kang H."/>
            <person name="Xie B."/>
            <person name="Gu X."/>
            <person name="Wang X."/>
            <person name="Du Y."/>
            <person name="Jin W."/>
            <person name="Huang S."/>
        </authorList>
    </citation>
    <scope>NUCLEOTIDE SEQUENCE [LARGE SCALE GENOMIC DNA]</scope>
    <source>
        <strain evidence="4">cv. 9930</strain>
    </source>
</reference>
<dbReference type="InterPro" id="IPR038745">
    <property type="entry name" value="AT4G37440-like"/>
</dbReference>
<organism evidence="3 4">
    <name type="scientific">Cucumis sativus</name>
    <name type="common">Cucumber</name>
    <dbReference type="NCBI Taxonomy" id="3659"/>
    <lineage>
        <taxon>Eukaryota</taxon>
        <taxon>Viridiplantae</taxon>
        <taxon>Streptophyta</taxon>
        <taxon>Embryophyta</taxon>
        <taxon>Tracheophyta</taxon>
        <taxon>Spermatophyta</taxon>
        <taxon>Magnoliopsida</taxon>
        <taxon>eudicotyledons</taxon>
        <taxon>Gunneridae</taxon>
        <taxon>Pentapetalae</taxon>
        <taxon>rosids</taxon>
        <taxon>fabids</taxon>
        <taxon>Cucurbitales</taxon>
        <taxon>Cucurbitaceae</taxon>
        <taxon>Benincaseae</taxon>
        <taxon>Cucumis</taxon>
    </lineage>
</organism>
<name>A0A0A0L704_CUCSA</name>
<feature type="region of interest" description="Disordered" evidence="2">
    <location>
        <begin position="1"/>
        <end position="40"/>
    </location>
</feature>
<dbReference type="Proteomes" id="UP000029981">
    <property type="component" value="Chromosome 3"/>
</dbReference>
<keyword evidence="1" id="KW-0175">Coiled coil</keyword>
<reference evidence="3 4" key="4">
    <citation type="journal article" date="2011" name="BMC Genomics">
        <title>RNA-Seq improves annotation of protein-coding genes in the cucumber genome.</title>
        <authorList>
            <person name="Li Z."/>
            <person name="Zhang Z."/>
            <person name="Yan P."/>
            <person name="Huang S."/>
            <person name="Fei Z."/>
            <person name="Lin K."/>
        </authorList>
    </citation>
    <scope>NUCLEOTIDE SEQUENCE [LARGE SCALE GENOMIC DNA]</scope>
    <source>
        <strain evidence="4">cv. 9930</strain>
    </source>
</reference>
<keyword evidence="4" id="KW-1185">Reference proteome</keyword>
<dbReference type="OMA" id="SECNMGD"/>
<feature type="compositionally biased region" description="Basic and acidic residues" evidence="2">
    <location>
        <begin position="437"/>
        <end position="447"/>
    </location>
</feature>
<evidence type="ECO:0000256" key="1">
    <source>
        <dbReference type="SAM" id="Coils"/>
    </source>
</evidence>
<dbReference type="CDD" id="cd11650">
    <property type="entry name" value="AT4G37440_like"/>
    <property type="match status" value="1"/>
</dbReference>
<dbReference type="PANTHER" id="PTHR34057">
    <property type="entry name" value="ELONGATION FACTOR"/>
    <property type="match status" value="1"/>
</dbReference>
<feature type="compositionally biased region" description="Basic and acidic residues" evidence="2">
    <location>
        <begin position="1"/>
        <end position="13"/>
    </location>
</feature>
<dbReference type="PANTHER" id="PTHR34057:SF10">
    <property type="entry name" value="TRANSPOSASE, PTTA_EN_SPM, PLANT"/>
    <property type="match status" value="1"/>
</dbReference>
<sequence length="482" mass="54473">MELENGSKAKEEVLMEVSRCVEDENATQDKQNASSGQENIHDIEASSFERSMMLNRSEDMEVDVIGCSENCEGGPSNECNVSTENSSSFGDTVSGTDYGLLLDDEEVESQLYGDNNLQSNSNGYGEVFPRKKKLTAHWRKFISPIMWRCRWLEVQIKKLQAQSLKYDRELALYDQRKQSFYKDFSADGFSVKSTGFSNHTQRHRFMKRKGRKMVEETTDAASYMAHHNVFSYYEKKRSLADDMSLEDTFLKLDKTRNIKRDDINDFGTIATDGWASSMLGNNDNNLEDIFLKIEAAQSKVHELKNRIDKVVNENPMKFSVINQLYSLASSSDDPASPGDGNDELVRSLHEASQHMSEHALDVLMPETAIKTHGEVMLLPDMMRSTDCGTTQKVLMQDSAVKEELQLSKEVKGQLVELQNSEEQKSISLAAISQADLTSKDKEPDMLHKTKSPSAMKPNSSKKTRKRGRRKIGSSKKNRKATS</sequence>
<proteinExistence type="predicted"/>
<dbReference type="KEGG" id="csv:101222847"/>
<gene>
    <name evidence="3" type="ORF">Csa_3G118120</name>
</gene>
<dbReference type="eggNOG" id="ENOG502QVMR">
    <property type="taxonomic scope" value="Eukaryota"/>
</dbReference>
<dbReference type="EMBL" id="CM002924">
    <property type="protein sequence ID" value="KGN56377.1"/>
    <property type="molecule type" value="Genomic_DNA"/>
</dbReference>